<reference evidence="1 2" key="1">
    <citation type="journal article" date="2021" name="Nat. Commun.">
        <title>Genetic determinants of endophytism in the Arabidopsis root mycobiome.</title>
        <authorList>
            <person name="Mesny F."/>
            <person name="Miyauchi S."/>
            <person name="Thiergart T."/>
            <person name="Pickel B."/>
            <person name="Atanasova L."/>
            <person name="Karlsson M."/>
            <person name="Huettel B."/>
            <person name="Barry K.W."/>
            <person name="Haridas S."/>
            <person name="Chen C."/>
            <person name="Bauer D."/>
            <person name="Andreopoulos W."/>
            <person name="Pangilinan J."/>
            <person name="LaButti K."/>
            <person name="Riley R."/>
            <person name="Lipzen A."/>
            <person name="Clum A."/>
            <person name="Drula E."/>
            <person name="Henrissat B."/>
            <person name="Kohler A."/>
            <person name="Grigoriev I.V."/>
            <person name="Martin F.M."/>
            <person name="Hacquard S."/>
        </authorList>
    </citation>
    <scope>NUCLEOTIDE SEQUENCE [LARGE SCALE GENOMIC DNA]</scope>
    <source>
        <strain evidence="1 2">MPI-SDFR-AT-0079</strain>
    </source>
</reference>
<proteinExistence type="predicted"/>
<organism evidence="1 2">
    <name type="scientific">Chaetomium tenue</name>
    <dbReference type="NCBI Taxonomy" id="1854479"/>
    <lineage>
        <taxon>Eukaryota</taxon>
        <taxon>Fungi</taxon>
        <taxon>Dikarya</taxon>
        <taxon>Ascomycota</taxon>
        <taxon>Pezizomycotina</taxon>
        <taxon>Sordariomycetes</taxon>
        <taxon>Sordariomycetidae</taxon>
        <taxon>Sordariales</taxon>
        <taxon>Chaetomiaceae</taxon>
        <taxon>Chaetomium</taxon>
    </lineage>
</organism>
<dbReference type="EMBL" id="JAGIZQ010000004">
    <property type="protein sequence ID" value="KAH6631987.1"/>
    <property type="molecule type" value="Genomic_DNA"/>
</dbReference>
<evidence type="ECO:0000313" key="1">
    <source>
        <dbReference type="EMBL" id="KAH6631987.1"/>
    </source>
</evidence>
<keyword evidence="2" id="KW-1185">Reference proteome</keyword>
<protein>
    <submittedName>
        <fullName evidence="1">Uncharacterized protein</fullName>
    </submittedName>
</protein>
<gene>
    <name evidence="1" type="ORF">F5144DRAFT_237716</name>
</gene>
<name>A0ACB7PCS6_9PEZI</name>
<comment type="caution">
    <text evidence="1">The sequence shown here is derived from an EMBL/GenBank/DDBJ whole genome shotgun (WGS) entry which is preliminary data.</text>
</comment>
<sequence>MAFMASTVFSFAAKRGLRRRIRDVVPRNESPAPPCPTLAAGRTGHALILRRTSSDLLRHHRMLFFQRARCQKFLHSNKYGRDTHGAPLPAAPMSQMPPQPPCSTLRNICVEVTRFCTKQGICAGERPHSEACEAMQPTPIRDACIMPVPASPSLVPSVPKHSSYQKRLRLDMMAFVAWSVGLQKSIFPFPMRCYVCYSPASLFGLQDLHVGFAALPARLHLR</sequence>
<dbReference type="Proteomes" id="UP000724584">
    <property type="component" value="Unassembled WGS sequence"/>
</dbReference>
<evidence type="ECO:0000313" key="2">
    <source>
        <dbReference type="Proteomes" id="UP000724584"/>
    </source>
</evidence>
<accession>A0ACB7PCS6</accession>